<evidence type="ECO:0000313" key="7">
    <source>
        <dbReference type="WBParaSite" id="nRc.2.0.1.t40748-RA"/>
    </source>
</evidence>
<proteinExistence type="inferred from homology"/>
<evidence type="ECO:0000256" key="2">
    <source>
        <dbReference type="ARBA" id="ARBA00007774"/>
    </source>
</evidence>
<dbReference type="Pfam" id="PF04615">
    <property type="entry name" value="Utp14"/>
    <property type="match status" value="1"/>
</dbReference>
<reference evidence="7" key="1">
    <citation type="submission" date="2022-11" db="UniProtKB">
        <authorList>
            <consortium name="WormBaseParasite"/>
        </authorList>
    </citation>
    <scope>IDENTIFICATION</scope>
</reference>
<comment type="similarity">
    <text evidence="2">Belongs to the UTP14 family.</text>
</comment>
<dbReference type="AlphaFoldDB" id="A0A915KSZ0"/>
<keyword evidence="3" id="KW-0597">Phosphoprotein</keyword>
<feature type="region of interest" description="Disordered" evidence="5">
    <location>
        <begin position="376"/>
        <end position="401"/>
    </location>
</feature>
<protein>
    <submittedName>
        <fullName evidence="7">Uncharacterized protein</fullName>
    </submittedName>
</protein>
<dbReference type="GO" id="GO:0006364">
    <property type="term" value="P:rRNA processing"/>
    <property type="evidence" value="ECO:0007669"/>
    <property type="project" value="InterPro"/>
</dbReference>
<dbReference type="WBParaSite" id="nRc.2.0.1.t40748-RA">
    <property type="protein sequence ID" value="nRc.2.0.1.t40748-RA"/>
    <property type="gene ID" value="nRc.2.0.1.g40748"/>
</dbReference>
<name>A0A915KSZ0_ROMCU</name>
<dbReference type="InterPro" id="IPR006709">
    <property type="entry name" value="SSU_processome_Utp14"/>
</dbReference>
<keyword evidence="6" id="KW-1185">Reference proteome</keyword>
<evidence type="ECO:0000256" key="3">
    <source>
        <dbReference type="ARBA" id="ARBA00022553"/>
    </source>
</evidence>
<keyword evidence="4" id="KW-0539">Nucleus</keyword>
<feature type="region of interest" description="Disordered" evidence="5">
    <location>
        <begin position="304"/>
        <end position="326"/>
    </location>
</feature>
<dbReference type="PANTHER" id="PTHR14150">
    <property type="entry name" value="U3 SMALL NUCLEOLAR RNA-ASSOCIATED PROTEIN 14"/>
    <property type="match status" value="1"/>
</dbReference>
<sequence>MDLFSVKVKPQIRNESTDVVDQFNLGSVGGGVTNKLNVVKLVESLDNVKNVGELKKQLISKSRDKKATTLDVPLHRQARDKIERSVAYDQSKRKVGFWDEIVRRNRLADKLTFPLRKFESEEGKAPNESSLEGAVARFQSQPRTELEIETAKLLKSSKNYLPPDQEYTEAEKEALNALSIEEAEKRKKELSKIRALISYKTAQNKRQNSIKSKRYHRLMKKQKRKETEKEVLELLRKNDREGAKEKLELLEMDRIAERSTLRHKSTGKWAKQIRNLAKKDPELRQALQDQLKLSRELADKVFAAKNDDKENSDLENSDDDDHNNRIESIKKSSVKIDLTPKIADIVAKNSNDENTRNDQNILISEAFADDDVLEEELKNEMNDDSDDDLGESNFHSLKKYS</sequence>
<dbReference type="PANTHER" id="PTHR14150:SF12">
    <property type="entry name" value="U3 SMALL NUCLEOLAR RNA-ASSOCIATED PROTEIN 14 HOMOLOG A"/>
    <property type="match status" value="1"/>
</dbReference>
<accession>A0A915KSZ0</accession>
<dbReference type="GO" id="GO:0032040">
    <property type="term" value="C:small-subunit processome"/>
    <property type="evidence" value="ECO:0007669"/>
    <property type="project" value="InterPro"/>
</dbReference>
<evidence type="ECO:0000256" key="5">
    <source>
        <dbReference type="SAM" id="MobiDB-lite"/>
    </source>
</evidence>
<comment type="subcellular location">
    <subcellularLocation>
        <location evidence="1">Nucleus</location>
        <location evidence="1">Nucleolus</location>
    </subcellularLocation>
</comment>
<evidence type="ECO:0000256" key="4">
    <source>
        <dbReference type="ARBA" id="ARBA00023242"/>
    </source>
</evidence>
<organism evidence="6 7">
    <name type="scientific">Romanomermis culicivorax</name>
    <name type="common">Nematode worm</name>
    <dbReference type="NCBI Taxonomy" id="13658"/>
    <lineage>
        <taxon>Eukaryota</taxon>
        <taxon>Metazoa</taxon>
        <taxon>Ecdysozoa</taxon>
        <taxon>Nematoda</taxon>
        <taxon>Enoplea</taxon>
        <taxon>Dorylaimia</taxon>
        <taxon>Mermithida</taxon>
        <taxon>Mermithoidea</taxon>
        <taxon>Mermithidae</taxon>
        <taxon>Romanomermis</taxon>
    </lineage>
</organism>
<evidence type="ECO:0000313" key="6">
    <source>
        <dbReference type="Proteomes" id="UP000887565"/>
    </source>
</evidence>
<evidence type="ECO:0000256" key="1">
    <source>
        <dbReference type="ARBA" id="ARBA00004604"/>
    </source>
</evidence>
<dbReference type="Proteomes" id="UP000887565">
    <property type="component" value="Unplaced"/>
</dbReference>